<dbReference type="EMBL" id="KZ995524">
    <property type="protein sequence ID" value="RKO90502.1"/>
    <property type="molecule type" value="Genomic_DNA"/>
</dbReference>
<keyword evidence="2" id="KW-0472">Membrane</keyword>
<protein>
    <submittedName>
        <fullName evidence="3">Uncharacterized protein</fullName>
    </submittedName>
</protein>
<accession>A0A4P9WDR6</accession>
<gene>
    <name evidence="3" type="ORF">BDK51DRAFT_30392</name>
</gene>
<feature type="transmembrane region" description="Helical" evidence="2">
    <location>
        <begin position="344"/>
        <end position="365"/>
    </location>
</feature>
<keyword evidence="2" id="KW-0812">Transmembrane</keyword>
<dbReference type="OrthoDB" id="124582at2759"/>
<reference evidence="4" key="1">
    <citation type="journal article" date="2018" name="Nat. Microbiol.">
        <title>Leveraging single-cell genomics to expand the fungal tree of life.</title>
        <authorList>
            <person name="Ahrendt S.R."/>
            <person name="Quandt C.A."/>
            <person name="Ciobanu D."/>
            <person name="Clum A."/>
            <person name="Salamov A."/>
            <person name="Andreopoulos B."/>
            <person name="Cheng J.F."/>
            <person name="Woyke T."/>
            <person name="Pelin A."/>
            <person name="Henrissat B."/>
            <person name="Reynolds N.K."/>
            <person name="Benny G.L."/>
            <person name="Smith M.E."/>
            <person name="James T.Y."/>
            <person name="Grigoriev I.V."/>
        </authorList>
    </citation>
    <scope>NUCLEOTIDE SEQUENCE [LARGE SCALE GENOMIC DNA]</scope>
</reference>
<dbReference type="Proteomes" id="UP000269721">
    <property type="component" value="Unassembled WGS sequence"/>
</dbReference>
<feature type="region of interest" description="Disordered" evidence="1">
    <location>
        <begin position="695"/>
        <end position="717"/>
    </location>
</feature>
<evidence type="ECO:0000256" key="1">
    <source>
        <dbReference type="SAM" id="MobiDB-lite"/>
    </source>
</evidence>
<dbReference type="AlphaFoldDB" id="A0A4P9WDR6"/>
<organism evidence="3 4">
    <name type="scientific">Blyttiomyces helicus</name>
    <dbReference type="NCBI Taxonomy" id="388810"/>
    <lineage>
        <taxon>Eukaryota</taxon>
        <taxon>Fungi</taxon>
        <taxon>Fungi incertae sedis</taxon>
        <taxon>Chytridiomycota</taxon>
        <taxon>Chytridiomycota incertae sedis</taxon>
        <taxon>Chytridiomycetes</taxon>
        <taxon>Chytridiomycetes incertae sedis</taxon>
        <taxon>Blyttiomyces</taxon>
    </lineage>
</organism>
<dbReference type="PANTHER" id="PTHR33099:SF7">
    <property type="entry name" value="MYND-TYPE DOMAIN-CONTAINING PROTEIN"/>
    <property type="match status" value="1"/>
</dbReference>
<evidence type="ECO:0000313" key="4">
    <source>
        <dbReference type="Proteomes" id="UP000269721"/>
    </source>
</evidence>
<dbReference type="PANTHER" id="PTHR33099">
    <property type="entry name" value="FE2OG DIOXYGENASE DOMAIN-CONTAINING PROTEIN"/>
    <property type="match status" value="1"/>
</dbReference>
<evidence type="ECO:0000313" key="3">
    <source>
        <dbReference type="EMBL" id="RKO90502.1"/>
    </source>
</evidence>
<proteinExistence type="predicted"/>
<keyword evidence="4" id="KW-1185">Reference proteome</keyword>
<keyword evidence="2" id="KW-1133">Transmembrane helix</keyword>
<feature type="transmembrane region" description="Helical" evidence="2">
    <location>
        <begin position="313"/>
        <end position="332"/>
    </location>
</feature>
<name>A0A4P9WDR6_9FUNG</name>
<sequence>MDDEHETNKFMMSFPLRIHDLPLIPSSSVVRLCFLHAFPPGDPNLEVAGLTGWLKGGSGVWVWKEKHSSPASAPLVAAPKDLTHEGVRQRGILLFNVASSSTGQGIENAERQSFFSRFWSIVADVVADDTFAVGGPLPHFPCTKFTVVGVAPIRLPLSNVRAAKLVSAGSASQAHTLVNPAIRNTRPRRVKTHGAVEKAAAAVNARLYKLELSDVGGHFAEQEKSPKEAGHFATMIVQLPTDHTGGKLSSAPRSSRHLLGRIALDLEHNYKNPGAAYLPFARLKGRDCANIKDGLDWGEIAWVLEASVLLEDMWPALAILSLFLDTILILMARNGKCIYHRATACKLLVTTLFAVVNTFSLNNMVATIRCKALMRARGGQMPIPALLLLYNFVAAGCCDTNPFVSLKTSKTTSYGDLATKLKKAIRTRIYLHHLLRGDAHHILCAAHRLLTIYPPAVSEDFPRGIIHTSTVVAHWLLPAVLKAAPCAAGTVQYTHIACHWQYTHRDHLCLAKLLQTDSLLPKLWSQSKATVPDYQDVEQFLRGLDKTMTGRALDESKLAKWQALWNEALDLKHVMGEDRGKGADGSEGSGGSWRSWEEVSKEKMTKWGSWSTFFKGGGNIAKYSSFLHRKPEERNPTEFLIPLSVDASAAPNAPFGSTISVSSKLNSPWANLREGWSDYISISLRGGRKKYVEGLGGNKTRAKPRAKKMDEISWQLK</sequence>
<evidence type="ECO:0000256" key="2">
    <source>
        <dbReference type="SAM" id="Phobius"/>
    </source>
</evidence>